<evidence type="ECO:0000256" key="4">
    <source>
        <dbReference type="ARBA" id="ARBA00023242"/>
    </source>
</evidence>
<dbReference type="InterPro" id="IPR000504">
    <property type="entry name" value="RRM_dom"/>
</dbReference>
<feature type="compositionally biased region" description="Acidic residues" evidence="6">
    <location>
        <begin position="380"/>
        <end position="394"/>
    </location>
</feature>
<keyword evidence="2" id="KW-0677">Repeat</keyword>
<dbReference type="PANTHER" id="PTHR48039">
    <property type="entry name" value="RNA-BINDING MOTIF PROTEIN 14B"/>
    <property type="match status" value="1"/>
</dbReference>
<dbReference type="Proteomes" id="UP000002358">
    <property type="component" value="Chromosome 5"/>
</dbReference>
<feature type="compositionally biased region" description="Basic and acidic residues" evidence="6">
    <location>
        <begin position="395"/>
        <end position="426"/>
    </location>
</feature>
<sequence length="573" mass="65121">MAKKGKKRQLNENEATDNNPIVKTTNDVGNKDSPKKKKLKTNAGDAAVTKTQEVKVANNVNGAENASKKSKKKKNKKAQKQENSEESASEKPKPVQNNAEKTEVPEEDGVVANSKRKEKLKQKRKENKELRKEVRKEEGNFSSVNKLSVEEMKKKIAEIEARETQSKTAIRKLRILKKKLSIEEGTIDTTPAQKRKGEAVEDSASGQKNKKFKKDVSIKMEKKEKNKEQINAVQDESKLNTPNKLKKDKQVAEQSLFIEDRVGNKPEKSNKKKSKDSGEEESEVSRAKKILEQVLNEKKQKAKKVKVQNDDDEENSENDEEPKKLAADEDDDDDEVEDKEDDEDDEDDDVEDSNEEDTATKINKSKTNVKADKKLKQVSADDEDDDDEDDDDEVTNEKAEVEEKNKTQQTSVKEKEKKEKPKDFNKQKPNQMNQNAGVPKKQRYVLFVGNLSYDATTVDIKKHFLTKVDIVKDVRIPTKPGTNTPRGFAYVELENSTDYEKALSLHDTFINGRKINVQYTSSGSKHSGNKQEIVHKNKKLHAMRKAGMLAGSKKTFQKRSFRRNSDRNSKTES</sequence>
<organism evidence="8 9">
    <name type="scientific">Nasonia vitripennis</name>
    <name type="common">Parasitic wasp</name>
    <dbReference type="NCBI Taxonomy" id="7425"/>
    <lineage>
        <taxon>Eukaryota</taxon>
        <taxon>Metazoa</taxon>
        <taxon>Ecdysozoa</taxon>
        <taxon>Arthropoda</taxon>
        <taxon>Hexapoda</taxon>
        <taxon>Insecta</taxon>
        <taxon>Pterygota</taxon>
        <taxon>Neoptera</taxon>
        <taxon>Endopterygota</taxon>
        <taxon>Hymenoptera</taxon>
        <taxon>Apocrita</taxon>
        <taxon>Proctotrupomorpha</taxon>
        <taxon>Chalcidoidea</taxon>
        <taxon>Pteromalidae</taxon>
        <taxon>Pteromalinae</taxon>
        <taxon>Nasonia</taxon>
    </lineage>
</organism>
<dbReference type="SMR" id="A0A7M7H1Y0"/>
<feature type="region of interest" description="Disordered" evidence="6">
    <location>
        <begin position="548"/>
        <end position="573"/>
    </location>
</feature>
<evidence type="ECO:0000313" key="8">
    <source>
        <dbReference type="EnsemblMetazoa" id="XP_008202275"/>
    </source>
</evidence>
<evidence type="ECO:0000256" key="6">
    <source>
        <dbReference type="SAM" id="MobiDB-lite"/>
    </source>
</evidence>
<dbReference type="PROSITE" id="PS50102">
    <property type="entry name" value="RRM"/>
    <property type="match status" value="1"/>
</dbReference>
<feature type="region of interest" description="Disordered" evidence="6">
    <location>
        <begin position="180"/>
        <end position="438"/>
    </location>
</feature>
<feature type="compositionally biased region" description="Basic and acidic residues" evidence="6">
    <location>
        <begin position="126"/>
        <end position="139"/>
    </location>
</feature>
<feature type="domain" description="RRM" evidence="7">
    <location>
        <begin position="444"/>
        <end position="522"/>
    </location>
</feature>
<dbReference type="InterPro" id="IPR012677">
    <property type="entry name" value="Nucleotide-bd_a/b_plait_sf"/>
</dbReference>
<feature type="compositionally biased region" description="Basic and acidic residues" evidence="6">
    <location>
        <begin position="283"/>
        <end position="299"/>
    </location>
</feature>
<dbReference type="SUPFAM" id="SSF54928">
    <property type="entry name" value="RNA-binding domain, RBD"/>
    <property type="match status" value="1"/>
</dbReference>
<evidence type="ECO:0000256" key="2">
    <source>
        <dbReference type="ARBA" id="ARBA00022737"/>
    </source>
</evidence>
<accession>A0A7M7H1Y0</accession>
<dbReference type="InParanoid" id="A0A7M7H1Y0"/>
<dbReference type="InterPro" id="IPR035979">
    <property type="entry name" value="RBD_domain_sf"/>
</dbReference>
<reference evidence="8" key="1">
    <citation type="submission" date="2021-01" db="UniProtKB">
        <authorList>
            <consortium name="EnsemblMetazoa"/>
        </authorList>
    </citation>
    <scope>IDENTIFICATION</scope>
</reference>
<dbReference type="InterPro" id="IPR034228">
    <property type="entry name" value="Nop6_RRM"/>
</dbReference>
<keyword evidence="4" id="KW-0539">Nucleus</keyword>
<evidence type="ECO:0000256" key="1">
    <source>
        <dbReference type="ARBA" id="ARBA00004123"/>
    </source>
</evidence>
<comment type="subcellular location">
    <subcellularLocation>
        <location evidence="1">Nucleus</location>
    </subcellularLocation>
</comment>
<evidence type="ECO:0000256" key="3">
    <source>
        <dbReference type="ARBA" id="ARBA00022884"/>
    </source>
</evidence>
<dbReference type="EnsemblMetazoa" id="XM_008204053">
    <property type="protein sequence ID" value="XP_008202275"/>
    <property type="gene ID" value="LOC103315397"/>
</dbReference>
<evidence type="ECO:0000313" key="9">
    <source>
        <dbReference type="Proteomes" id="UP000002358"/>
    </source>
</evidence>
<name>A0A7M7H1Y0_NASVI</name>
<evidence type="ECO:0000259" key="7">
    <source>
        <dbReference type="PROSITE" id="PS50102"/>
    </source>
</evidence>
<proteinExistence type="predicted"/>
<dbReference type="InterPro" id="IPR051945">
    <property type="entry name" value="RRM_MRD1_RNA_proc_ribogen"/>
</dbReference>
<dbReference type="AlphaFoldDB" id="A0A7M7H1Y0"/>
<dbReference type="PANTHER" id="PTHR48039:SF5">
    <property type="entry name" value="RNA-BINDING PROTEIN 28"/>
    <property type="match status" value="1"/>
</dbReference>
<keyword evidence="3 5" id="KW-0694">RNA-binding</keyword>
<feature type="compositionally biased region" description="Basic and acidic residues" evidence="6">
    <location>
        <begin position="79"/>
        <end position="93"/>
    </location>
</feature>
<dbReference type="OrthoDB" id="167718at2759"/>
<feature type="compositionally biased region" description="Polar residues" evidence="6">
    <location>
        <begin position="12"/>
        <end position="28"/>
    </location>
</feature>
<feature type="compositionally biased region" description="Basic and acidic residues" evidence="6">
    <location>
        <begin position="563"/>
        <end position="573"/>
    </location>
</feature>
<evidence type="ECO:0000256" key="5">
    <source>
        <dbReference type="PROSITE-ProRule" id="PRU00176"/>
    </source>
</evidence>
<dbReference type="GeneID" id="103315397"/>
<dbReference type="Gene3D" id="3.30.70.330">
    <property type="match status" value="1"/>
</dbReference>
<feature type="compositionally biased region" description="Basic and acidic residues" evidence="6">
    <location>
        <begin position="214"/>
        <end position="228"/>
    </location>
</feature>
<feature type="region of interest" description="Disordered" evidence="6">
    <location>
        <begin position="1"/>
        <end position="144"/>
    </location>
</feature>
<feature type="compositionally biased region" description="Acidic residues" evidence="6">
    <location>
        <begin position="328"/>
        <end position="357"/>
    </location>
</feature>
<dbReference type="GO" id="GO:0005730">
    <property type="term" value="C:nucleolus"/>
    <property type="evidence" value="ECO:0007669"/>
    <property type="project" value="TreeGrafter"/>
</dbReference>
<feature type="compositionally biased region" description="Basic and acidic residues" evidence="6">
    <location>
        <begin position="258"/>
        <end position="269"/>
    </location>
</feature>
<dbReference type="CDD" id="cd12400">
    <property type="entry name" value="RRM_Nop6"/>
    <property type="match status" value="1"/>
</dbReference>
<dbReference type="SMART" id="SM00360">
    <property type="entry name" value="RRM"/>
    <property type="match status" value="1"/>
</dbReference>
<dbReference type="GO" id="GO:0003729">
    <property type="term" value="F:mRNA binding"/>
    <property type="evidence" value="ECO:0007669"/>
    <property type="project" value="TreeGrafter"/>
</dbReference>
<feature type="compositionally biased region" description="Polar residues" evidence="6">
    <location>
        <begin position="229"/>
        <end position="243"/>
    </location>
</feature>
<dbReference type="RefSeq" id="XP_008202275.1">
    <property type="nucleotide sequence ID" value="XM_008204053.4"/>
</dbReference>
<feature type="compositionally biased region" description="Basic residues" evidence="6">
    <location>
        <begin position="114"/>
        <end position="125"/>
    </location>
</feature>
<protein>
    <recommendedName>
        <fullName evidence="7">RRM domain-containing protein</fullName>
    </recommendedName>
</protein>
<keyword evidence="9" id="KW-1185">Reference proteome</keyword>
<feature type="compositionally biased region" description="Basic residues" evidence="6">
    <location>
        <begin position="68"/>
        <end position="78"/>
    </location>
</feature>
<dbReference type="Pfam" id="PF00076">
    <property type="entry name" value="RRM_1"/>
    <property type="match status" value="1"/>
</dbReference>
<dbReference type="KEGG" id="nvi:103315397"/>
<feature type="compositionally biased region" description="Acidic residues" evidence="6">
    <location>
        <begin position="310"/>
        <end position="320"/>
    </location>
</feature>